<dbReference type="Proteomes" id="UP001152795">
    <property type="component" value="Unassembled WGS sequence"/>
</dbReference>
<evidence type="ECO:0000313" key="2">
    <source>
        <dbReference type="Proteomes" id="UP001152795"/>
    </source>
</evidence>
<sequence>MANCAESEVILPENMPSFRKGHSTTTVLMAGTILRAMKKEEVTIMVLVDFSTTFDTVCFKNAIGKLSVWASPNVSLFGSSPIFTQFGISQGSILGPMLFKLYVADLVPEILGLGVQRFQDADHLLHVKPVLLTNASLTSLTTWSKDFDIPINSRSFS</sequence>
<comment type="caution">
    <text evidence="1">The sequence shown here is derived from an EMBL/GenBank/DDBJ whole genome shotgun (WGS) entry which is preliminary data.</text>
</comment>
<reference evidence="1" key="1">
    <citation type="submission" date="2020-04" db="EMBL/GenBank/DDBJ databases">
        <authorList>
            <person name="Alioto T."/>
            <person name="Alioto T."/>
            <person name="Gomez Garrido J."/>
        </authorList>
    </citation>
    <scope>NUCLEOTIDE SEQUENCE</scope>
    <source>
        <strain evidence="1">A484AB</strain>
    </source>
</reference>
<dbReference type="Pfam" id="PF00078">
    <property type="entry name" value="RVT_1"/>
    <property type="match status" value="1"/>
</dbReference>
<dbReference type="EMBL" id="CACRXK020004834">
    <property type="protein sequence ID" value="CAB4004209.1"/>
    <property type="molecule type" value="Genomic_DNA"/>
</dbReference>
<evidence type="ECO:0000313" key="1">
    <source>
        <dbReference type="EMBL" id="CAB4004209.1"/>
    </source>
</evidence>
<name>A0A7D9E9A0_PARCT</name>
<dbReference type="OrthoDB" id="445826at2759"/>
<accession>A0A7D9E9A0</accession>
<dbReference type="InterPro" id="IPR000477">
    <property type="entry name" value="RT_dom"/>
</dbReference>
<gene>
    <name evidence="1" type="ORF">PACLA_8A086083</name>
</gene>
<dbReference type="PROSITE" id="PS50878">
    <property type="entry name" value="RT_POL"/>
    <property type="match status" value="1"/>
</dbReference>
<organism evidence="1 2">
    <name type="scientific">Paramuricea clavata</name>
    <name type="common">Red gorgonian</name>
    <name type="synonym">Violescent sea-whip</name>
    <dbReference type="NCBI Taxonomy" id="317549"/>
    <lineage>
        <taxon>Eukaryota</taxon>
        <taxon>Metazoa</taxon>
        <taxon>Cnidaria</taxon>
        <taxon>Anthozoa</taxon>
        <taxon>Octocorallia</taxon>
        <taxon>Malacalcyonacea</taxon>
        <taxon>Plexauridae</taxon>
        <taxon>Paramuricea</taxon>
    </lineage>
</organism>
<protein>
    <submittedName>
        <fullName evidence="1">Uncharacterized protein</fullName>
    </submittedName>
</protein>
<proteinExistence type="predicted"/>
<keyword evidence="2" id="KW-1185">Reference proteome</keyword>
<dbReference type="AlphaFoldDB" id="A0A7D9E9A0"/>